<keyword evidence="2" id="KW-1185">Reference proteome</keyword>
<evidence type="ECO:0000313" key="2">
    <source>
        <dbReference type="Proteomes" id="UP000821845"/>
    </source>
</evidence>
<organism evidence="1 2">
    <name type="scientific">Hyalomma asiaticum</name>
    <name type="common">Tick</name>
    <dbReference type="NCBI Taxonomy" id="266040"/>
    <lineage>
        <taxon>Eukaryota</taxon>
        <taxon>Metazoa</taxon>
        <taxon>Ecdysozoa</taxon>
        <taxon>Arthropoda</taxon>
        <taxon>Chelicerata</taxon>
        <taxon>Arachnida</taxon>
        <taxon>Acari</taxon>
        <taxon>Parasitiformes</taxon>
        <taxon>Ixodida</taxon>
        <taxon>Ixodoidea</taxon>
        <taxon>Ixodidae</taxon>
        <taxon>Hyalomminae</taxon>
        <taxon>Hyalomma</taxon>
    </lineage>
</organism>
<comment type="caution">
    <text evidence="1">The sequence shown here is derived from an EMBL/GenBank/DDBJ whole genome shotgun (WGS) entry which is preliminary data.</text>
</comment>
<evidence type="ECO:0000313" key="1">
    <source>
        <dbReference type="EMBL" id="KAH6925897.1"/>
    </source>
</evidence>
<sequence length="138" mass="15298">MDYGFESLLPRHFQAADGLHPSFSGVALMAQTLKTVLRRGKMETVSGWSKLLRPEVHLRQFGSQKQTSAGIPHPSSETQRATIQDTVRSQDSGAKTTRTDTGYPTIAESLTPRPYHQQNTTGRCYNLCISTMPSPHPK</sequence>
<reference evidence="1" key="1">
    <citation type="submission" date="2020-05" db="EMBL/GenBank/DDBJ databases">
        <title>Large-scale comparative analyses of tick genomes elucidate their genetic diversity and vector capacities.</title>
        <authorList>
            <person name="Jia N."/>
            <person name="Wang J."/>
            <person name="Shi W."/>
            <person name="Du L."/>
            <person name="Sun Y."/>
            <person name="Zhan W."/>
            <person name="Jiang J."/>
            <person name="Wang Q."/>
            <person name="Zhang B."/>
            <person name="Ji P."/>
            <person name="Sakyi L.B."/>
            <person name="Cui X."/>
            <person name="Yuan T."/>
            <person name="Jiang B."/>
            <person name="Yang W."/>
            <person name="Lam T.T.-Y."/>
            <person name="Chang Q."/>
            <person name="Ding S."/>
            <person name="Wang X."/>
            <person name="Zhu J."/>
            <person name="Ruan X."/>
            <person name="Zhao L."/>
            <person name="Wei J."/>
            <person name="Que T."/>
            <person name="Du C."/>
            <person name="Cheng J."/>
            <person name="Dai P."/>
            <person name="Han X."/>
            <person name="Huang E."/>
            <person name="Gao Y."/>
            <person name="Liu J."/>
            <person name="Shao H."/>
            <person name="Ye R."/>
            <person name="Li L."/>
            <person name="Wei W."/>
            <person name="Wang X."/>
            <person name="Wang C."/>
            <person name="Yang T."/>
            <person name="Huo Q."/>
            <person name="Li W."/>
            <person name="Guo W."/>
            <person name="Chen H."/>
            <person name="Zhou L."/>
            <person name="Ni X."/>
            <person name="Tian J."/>
            <person name="Zhou Y."/>
            <person name="Sheng Y."/>
            <person name="Liu T."/>
            <person name="Pan Y."/>
            <person name="Xia L."/>
            <person name="Li J."/>
            <person name="Zhao F."/>
            <person name="Cao W."/>
        </authorList>
    </citation>
    <scope>NUCLEOTIDE SEQUENCE</scope>
    <source>
        <strain evidence="1">Hyas-2018</strain>
    </source>
</reference>
<dbReference type="Proteomes" id="UP000821845">
    <property type="component" value="Chromosome 7"/>
</dbReference>
<gene>
    <name evidence="1" type="ORF">HPB50_011812</name>
</gene>
<name>A0ACB7RYD4_HYAAI</name>
<proteinExistence type="predicted"/>
<accession>A0ACB7RYD4</accession>
<protein>
    <submittedName>
        <fullName evidence="1">Uncharacterized protein</fullName>
    </submittedName>
</protein>
<dbReference type="EMBL" id="CM023487">
    <property type="protein sequence ID" value="KAH6925897.1"/>
    <property type="molecule type" value="Genomic_DNA"/>
</dbReference>